<dbReference type="AlphaFoldDB" id="A0A6P6S4D4"/>
<reference evidence="2" key="1">
    <citation type="journal article" date="2025" name="Foods">
        <title>Unveiling the Microbial Signatures of Arabica Coffee Cherries: Insights into Ripeness Specific Diversity, Functional Traits, and Implications for Quality and Safety.</title>
        <authorList>
            <consortium name="RefSeq"/>
            <person name="Tenea G.N."/>
            <person name="Cifuentes V."/>
            <person name="Reyes P."/>
            <person name="Cevallos-Vallejos M."/>
        </authorList>
    </citation>
    <scope>NUCLEOTIDE SEQUENCE [LARGE SCALE GENOMIC DNA]</scope>
</reference>
<dbReference type="GeneID" id="113687665"/>
<dbReference type="Proteomes" id="UP001652660">
    <property type="component" value="Chromosome 5e"/>
</dbReference>
<feature type="region of interest" description="Disordered" evidence="1">
    <location>
        <begin position="84"/>
        <end position="116"/>
    </location>
</feature>
<accession>A0A6P6S4D4</accession>
<organism evidence="2 3">
    <name type="scientific">Coffea arabica</name>
    <name type="common">Arabian coffee</name>
    <dbReference type="NCBI Taxonomy" id="13443"/>
    <lineage>
        <taxon>Eukaryota</taxon>
        <taxon>Viridiplantae</taxon>
        <taxon>Streptophyta</taxon>
        <taxon>Embryophyta</taxon>
        <taxon>Tracheophyta</taxon>
        <taxon>Spermatophyta</taxon>
        <taxon>Magnoliopsida</taxon>
        <taxon>eudicotyledons</taxon>
        <taxon>Gunneridae</taxon>
        <taxon>Pentapetalae</taxon>
        <taxon>asterids</taxon>
        <taxon>lamiids</taxon>
        <taxon>Gentianales</taxon>
        <taxon>Rubiaceae</taxon>
        <taxon>Ixoroideae</taxon>
        <taxon>Gardenieae complex</taxon>
        <taxon>Bertiereae - Coffeeae clade</taxon>
        <taxon>Coffeeae</taxon>
        <taxon>Coffea</taxon>
    </lineage>
</organism>
<gene>
    <name evidence="3" type="primary">LOC113687665</name>
</gene>
<feature type="region of interest" description="Disordered" evidence="1">
    <location>
        <begin position="155"/>
        <end position="197"/>
    </location>
</feature>
<evidence type="ECO:0000313" key="3">
    <source>
        <dbReference type="RefSeq" id="XP_027061020.1"/>
    </source>
</evidence>
<protein>
    <submittedName>
        <fullName evidence="3">Uncharacterized protein</fullName>
    </submittedName>
</protein>
<feature type="compositionally biased region" description="Basic and acidic residues" evidence="1">
    <location>
        <begin position="84"/>
        <end position="97"/>
    </location>
</feature>
<proteinExistence type="predicted"/>
<reference evidence="3" key="2">
    <citation type="submission" date="2025-08" db="UniProtKB">
        <authorList>
            <consortium name="RefSeq"/>
        </authorList>
    </citation>
    <scope>IDENTIFICATION</scope>
    <source>
        <tissue evidence="3">Leaves</tissue>
    </source>
</reference>
<evidence type="ECO:0000256" key="1">
    <source>
        <dbReference type="SAM" id="MobiDB-lite"/>
    </source>
</evidence>
<dbReference type="RefSeq" id="XP_027061020.1">
    <property type="nucleotide sequence ID" value="XM_027205219.1"/>
</dbReference>
<name>A0A6P6S4D4_COFAR</name>
<sequence length="197" mass="21574">MGSAMVMMPLYQHETPKIIMEMKGSGNGMKTTMANTVGAPSKFDEKNGTLGVNGSYDTTRLAGLLEGVIKKYVQTRLKQERLRLKEGEKPVLPEKETSGSAEPEGTGSPPIGHAVETEEDDYDSIVWQRDMSLDAAHQVIQEHLVSDMIMLRVDEQEKQPNAADKTRGSPKGASSRPKDYATAGHGDKPMKGGLFRR</sequence>
<keyword evidence="2" id="KW-1185">Reference proteome</keyword>
<evidence type="ECO:0000313" key="2">
    <source>
        <dbReference type="Proteomes" id="UP001652660"/>
    </source>
</evidence>